<evidence type="ECO:0000313" key="9">
    <source>
        <dbReference type="Proteomes" id="UP000248745"/>
    </source>
</evidence>
<keyword evidence="9" id="KW-1185">Reference proteome</keyword>
<dbReference type="GO" id="GO:0005886">
    <property type="term" value="C:plasma membrane"/>
    <property type="evidence" value="ECO:0007669"/>
    <property type="project" value="UniProtKB-SubCell"/>
</dbReference>
<sequence length="395" mass="44165">MRHKKYTALKYLLAIIPIWIYVLMAGGAPSAVRSAVMFSMLTVGIVLQRDHNPLNTLFAAAFILLVIKPTWLFSVGFQLSFLAVLSLIVFYSPLCKLIQPGNKILRWLWNACAASIAAELLVAPLVLYYFHSFPAMFLIANIVASICMSVLLIAGIALIAVCWSTTFATLIASCCSLITLIFNKIIFALQAWSPNSFNRFQFSATEISLFYFIIICCSVWIFHQKRKMLLVAMSFGCTFTALLILDKWQSLHQHLLIVYNTGKAQNAELIVGRSFSTLLKTDTLKENFAVRNAHTGFHLTRQKAISSDAFFIGNKKVLVLKTSPESGEPFPVDILIIGKPLKKTDFLDAYTIFKPGQIVLPSGQPKQLTTAWKDSCSAHHIILHDAAEHGWYYSQ</sequence>
<feature type="transmembrane region" description="Helical" evidence="6">
    <location>
        <begin position="77"/>
        <end position="95"/>
    </location>
</feature>
<evidence type="ECO:0000256" key="2">
    <source>
        <dbReference type="ARBA" id="ARBA00022475"/>
    </source>
</evidence>
<dbReference type="OrthoDB" id="9761531at2"/>
<keyword evidence="3 6" id="KW-0812">Transmembrane</keyword>
<feature type="transmembrane region" description="Helical" evidence="6">
    <location>
        <begin position="204"/>
        <end position="222"/>
    </location>
</feature>
<accession>A0A2W2BAY5</accession>
<evidence type="ECO:0000259" key="7">
    <source>
        <dbReference type="Pfam" id="PF03772"/>
    </source>
</evidence>
<proteinExistence type="predicted"/>
<dbReference type="Pfam" id="PF03772">
    <property type="entry name" value="Competence"/>
    <property type="match status" value="1"/>
</dbReference>
<dbReference type="InterPro" id="IPR052159">
    <property type="entry name" value="Competence_DNA_uptake"/>
</dbReference>
<evidence type="ECO:0000256" key="5">
    <source>
        <dbReference type="ARBA" id="ARBA00023136"/>
    </source>
</evidence>
<evidence type="ECO:0000256" key="6">
    <source>
        <dbReference type="SAM" id="Phobius"/>
    </source>
</evidence>
<keyword evidence="2" id="KW-1003">Cell membrane</keyword>
<organism evidence="8 9">
    <name type="scientific">Taibaiella soli</name>
    <dbReference type="NCBI Taxonomy" id="1649169"/>
    <lineage>
        <taxon>Bacteria</taxon>
        <taxon>Pseudomonadati</taxon>
        <taxon>Bacteroidota</taxon>
        <taxon>Chitinophagia</taxon>
        <taxon>Chitinophagales</taxon>
        <taxon>Chitinophagaceae</taxon>
        <taxon>Taibaiella</taxon>
    </lineage>
</organism>
<name>A0A2W2BAY5_9BACT</name>
<protein>
    <recommendedName>
        <fullName evidence="7">ComEC/Rec2-related protein domain-containing protein</fullName>
    </recommendedName>
</protein>
<comment type="subcellular location">
    <subcellularLocation>
        <location evidence="1">Cell membrane</location>
        <topology evidence="1">Multi-pass membrane protein</topology>
    </subcellularLocation>
</comment>
<feature type="domain" description="ComEC/Rec2-related protein" evidence="7">
    <location>
        <begin position="6"/>
        <end position="221"/>
    </location>
</feature>
<evidence type="ECO:0000256" key="4">
    <source>
        <dbReference type="ARBA" id="ARBA00022989"/>
    </source>
</evidence>
<keyword evidence="5 6" id="KW-0472">Membrane</keyword>
<dbReference type="AlphaFoldDB" id="A0A2W2BAY5"/>
<evidence type="ECO:0000256" key="3">
    <source>
        <dbReference type="ARBA" id="ARBA00022692"/>
    </source>
</evidence>
<dbReference type="Proteomes" id="UP000248745">
    <property type="component" value="Unassembled WGS sequence"/>
</dbReference>
<dbReference type="NCBIfam" id="TIGR00360">
    <property type="entry name" value="ComEC_N-term"/>
    <property type="match status" value="1"/>
</dbReference>
<reference evidence="8 9" key="1">
    <citation type="submission" date="2018-06" db="EMBL/GenBank/DDBJ databases">
        <title>Mucibacter soli gen. nov., sp. nov., a new member of the family Chitinophagaceae producing mucin.</title>
        <authorList>
            <person name="Kim M.-K."/>
            <person name="Park S."/>
            <person name="Kim T.-S."/>
            <person name="Joung Y."/>
            <person name="Han J.-H."/>
            <person name="Kim S.B."/>
        </authorList>
    </citation>
    <scope>NUCLEOTIDE SEQUENCE [LARGE SCALE GENOMIC DNA]</scope>
    <source>
        <strain evidence="8 9">R1-15</strain>
    </source>
</reference>
<evidence type="ECO:0000313" key="8">
    <source>
        <dbReference type="EMBL" id="PZF73067.1"/>
    </source>
</evidence>
<dbReference type="InterPro" id="IPR004477">
    <property type="entry name" value="ComEC_N"/>
</dbReference>
<feature type="transmembrane region" description="Helical" evidence="6">
    <location>
        <begin position="136"/>
        <end position="163"/>
    </location>
</feature>
<feature type="transmembrane region" description="Helical" evidence="6">
    <location>
        <begin position="7"/>
        <end position="24"/>
    </location>
</feature>
<dbReference type="PANTHER" id="PTHR30619:SF1">
    <property type="entry name" value="RECOMBINATION PROTEIN 2"/>
    <property type="match status" value="1"/>
</dbReference>
<dbReference type="EMBL" id="QKTW01000015">
    <property type="protein sequence ID" value="PZF73067.1"/>
    <property type="molecule type" value="Genomic_DNA"/>
</dbReference>
<gene>
    <name evidence="8" type="ORF">DN068_09340</name>
</gene>
<feature type="transmembrane region" description="Helical" evidence="6">
    <location>
        <begin position="107"/>
        <end position="130"/>
    </location>
</feature>
<keyword evidence="4 6" id="KW-1133">Transmembrane helix</keyword>
<comment type="caution">
    <text evidence="8">The sequence shown here is derived from an EMBL/GenBank/DDBJ whole genome shotgun (WGS) entry which is preliminary data.</text>
</comment>
<evidence type="ECO:0000256" key="1">
    <source>
        <dbReference type="ARBA" id="ARBA00004651"/>
    </source>
</evidence>
<feature type="transmembrane region" description="Helical" evidence="6">
    <location>
        <begin position="229"/>
        <end position="245"/>
    </location>
</feature>
<dbReference type="PANTHER" id="PTHR30619">
    <property type="entry name" value="DNA INTERNALIZATION/COMPETENCE PROTEIN COMEC/REC2"/>
    <property type="match status" value="1"/>
</dbReference>
<feature type="transmembrane region" description="Helical" evidence="6">
    <location>
        <begin position="170"/>
        <end position="192"/>
    </location>
</feature>